<protein>
    <recommendedName>
        <fullName evidence="3">STAS/SEC14 domain-containing protein</fullName>
    </recommendedName>
</protein>
<organism evidence="1 2">
    <name type="scientific">Reyranella soli</name>
    <dbReference type="NCBI Taxonomy" id="1230389"/>
    <lineage>
        <taxon>Bacteria</taxon>
        <taxon>Pseudomonadati</taxon>
        <taxon>Pseudomonadota</taxon>
        <taxon>Alphaproteobacteria</taxon>
        <taxon>Hyphomicrobiales</taxon>
        <taxon>Reyranellaceae</taxon>
        <taxon>Reyranella</taxon>
    </lineage>
</organism>
<keyword evidence="2" id="KW-1185">Reference proteome</keyword>
<accession>A0A512NCT2</accession>
<sequence>MPVQWTVSHPTRLVIAVAKGSLRLLDIEHYLDGVMTANALAYRKIFDMTLATPNLSDDDLMALGARIRAYIPLGKIGPLAIVATTQKSYEQARMFVALAEADRPIKIFRELHLARQWLDSQPDSPPKPGG</sequence>
<evidence type="ECO:0000313" key="1">
    <source>
        <dbReference type="EMBL" id="GEP56753.1"/>
    </source>
</evidence>
<dbReference type="OrthoDB" id="7376200at2"/>
<reference evidence="1 2" key="1">
    <citation type="submission" date="2019-07" db="EMBL/GenBank/DDBJ databases">
        <title>Whole genome shotgun sequence of Reyranella soli NBRC 108950.</title>
        <authorList>
            <person name="Hosoyama A."/>
            <person name="Uohara A."/>
            <person name="Ohji S."/>
            <person name="Ichikawa N."/>
        </authorList>
    </citation>
    <scope>NUCLEOTIDE SEQUENCE [LARGE SCALE GENOMIC DNA]</scope>
    <source>
        <strain evidence="1 2">NBRC 108950</strain>
    </source>
</reference>
<gene>
    <name evidence="1" type="ORF">RSO01_39190</name>
</gene>
<dbReference type="AlphaFoldDB" id="A0A512NCT2"/>
<name>A0A512NCT2_9HYPH</name>
<dbReference type="Proteomes" id="UP000321058">
    <property type="component" value="Unassembled WGS sequence"/>
</dbReference>
<comment type="caution">
    <text evidence="1">The sequence shown here is derived from an EMBL/GenBank/DDBJ whole genome shotgun (WGS) entry which is preliminary data.</text>
</comment>
<evidence type="ECO:0008006" key="3">
    <source>
        <dbReference type="Google" id="ProtNLM"/>
    </source>
</evidence>
<evidence type="ECO:0000313" key="2">
    <source>
        <dbReference type="Proteomes" id="UP000321058"/>
    </source>
</evidence>
<dbReference type="EMBL" id="BKAJ01000069">
    <property type="protein sequence ID" value="GEP56753.1"/>
    <property type="molecule type" value="Genomic_DNA"/>
</dbReference>
<proteinExistence type="predicted"/>
<dbReference type="RefSeq" id="WP_147150990.1">
    <property type="nucleotide sequence ID" value="NZ_BKAJ01000069.1"/>
</dbReference>